<dbReference type="Proteomes" id="UP000319342">
    <property type="component" value="Chromosome"/>
</dbReference>
<dbReference type="RefSeq" id="WP_145189619.1">
    <property type="nucleotide sequence ID" value="NZ_CP036290.1"/>
</dbReference>
<sequence precursor="true">MHSTNSRTNRPKAALARLGFLALASASLAACGGGSGSSGSGSGGTGVSGFQLLNVAGMPGGTTNSWKINRPIDFVFNASVDFGSINSSSIQIRNSQGQQALGEFKLIDPSTVRFQPRCPTEPDLSDSGLAVGESYAVLILGSDGGGGIAVRSAGGSSLGASQQRTFITPSSTSPEEIFFDTVPAPPRVLVAQPLPGQVPAMNLSRIEIGNGDVEPFVLVGTTPTVIDDLPLNLYSGGDDRFSVILEFDQPVNPSATNISSDRLKLQFNRAGTSIWDPVPTDVTLVENCTELGARIRLDAVGILPKDALLRVEIDAAFEDIVGSQSTLSVNDFARFRTNAGTGIPAFASQPLVDELLETFDSTSFLDTEVLLDLPEADWGGGRLRASFEFPTRSNLSPGFDLILEPDELLVVNTSNGSITNSTPGGIGIDDQQSITDGVIYLRDLEVKAGATLRFVGPNPVEIWATGNVTVRGTIECKGDNAKDQDALSSVASIPGVNGNGGGGRGGTASPSNLIEPDEKGGDGFGPFNQPGVGGRGGESGYGNTTPGDTRRAGGGGGGRTTDDFGGTQGNTQGVNARPGNDGTTIAAGGGANTGALGAITGSSPPQGGDDGDSVLQNGIVSDNFWGLRRGGALGTGDVTIGEFSTPLPGSGGGAGGDSIKDTNYPGSFTQAKNMRAASGAGGGGLMRISCLGLFFVGTSGLIDVSGGIGGRGERRAGFDSGGVAGGSGGGSAGFLVLEASGGFDLRGNGANTLFRAVGGLGGGGENNTFGTTGTDNSGDAGGGNGGAGVIQLHVFDDDPDVGGWALLNIGTAANINSFGVPNPLVCFPTFGARSRVVSRAVPLGGATLDVSSSLPNGRLRYGFSELPSANSGDIPSTGQVVDAEAAVITATGVNVTVNDTTDQVTLRFPQAVADDVTRNMYLRNTQLLRQQGLSLSDGGSNQDDFTVASGTFTYGTTSEVTLQLEGAPDLSAYTGGSVTGSLVPRFYRVESDGTLDRMPNTAAITVEFQGLTADSNGAPDVENPAVDWTADPADMAAFNGPAGDSIDFFRFRVTFNNDADGSIGLSGDEELPSLDFLRLFFEF</sequence>
<feature type="signal peptide" evidence="2">
    <location>
        <begin position="1"/>
        <end position="29"/>
    </location>
</feature>
<feature type="compositionally biased region" description="Gly residues" evidence="1">
    <location>
        <begin position="531"/>
        <end position="540"/>
    </location>
</feature>
<feature type="compositionally biased region" description="Gly residues" evidence="1">
    <location>
        <begin position="497"/>
        <end position="506"/>
    </location>
</feature>
<organism evidence="3 4">
    <name type="scientific">Rohdeia mirabilis</name>
    <dbReference type="NCBI Taxonomy" id="2528008"/>
    <lineage>
        <taxon>Bacteria</taxon>
        <taxon>Pseudomonadati</taxon>
        <taxon>Planctomycetota</taxon>
        <taxon>Planctomycetia</taxon>
        <taxon>Planctomycetia incertae sedis</taxon>
        <taxon>Rohdeia</taxon>
    </lineage>
</organism>
<keyword evidence="2" id="KW-0732">Signal</keyword>
<dbReference type="AlphaFoldDB" id="A0A518D2M8"/>
<feature type="chain" id="PRO_5021970188" description="SbsA Ig-like domain-containing protein" evidence="2">
    <location>
        <begin position="30"/>
        <end position="1083"/>
    </location>
</feature>
<evidence type="ECO:0000313" key="4">
    <source>
        <dbReference type="Proteomes" id="UP000319342"/>
    </source>
</evidence>
<dbReference type="EMBL" id="CP036290">
    <property type="protein sequence ID" value="QDU85730.1"/>
    <property type="molecule type" value="Genomic_DNA"/>
</dbReference>
<gene>
    <name evidence="3" type="ORF">Pla163_28630</name>
</gene>
<name>A0A518D2M8_9BACT</name>
<dbReference type="PROSITE" id="PS51257">
    <property type="entry name" value="PROKAR_LIPOPROTEIN"/>
    <property type="match status" value="1"/>
</dbReference>
<proteinExistence type="predicted"/>
<reference evidence="3 4" key="1">
    <citation type="submission" date="2019-02" db="EMBL/GenBank/DDBJ databases">
        <title>Deep-cultivation of Planctomycetes and their phenomic and genomic characterization uncovers novel biology.</title>
        <authorList>
            <person name="Wiegand S."/>
            <person name="Jogler M."/>
            <person name="Boedeker C."/>
            <person name="Pinto D."/>
            <person name="Vollmers J."/>
            <person name="Rivas-Marin E."/>
            <person name="Kohn T."/>
            <person name="Peeters S.H."/>
            <person name="Heuer A."/>
            <person name="Rast P."/>
            <person name="Oberbeckmann S."/>
            <person name="Bunk B."/>
            <person name="Jeske O."/>
            <person name="Meyerdierks A."/>
            <person name="Storesund J.E."/>
            <person name="Kallscheuer N."/>
            <person name="Luecker S."/>
            <person name="Lage O.M."/>
            <person name="Pohl T."/>
            <person name="Merkel B.J."/>
            <person name="Hornburger P."/>
            <person name="Mueller R.-W."/>
            <person name="Bruemmer F."/>
            <person name="Labrenz M."/>
            <person name="Spormann A.M."/>
            <person name="Op den Camp H."/>
            <person name="Overmann J."/>
            <person name="Amann R."/>
            <person name="Jetten M.S.M."/>
            <person name="Mascher T."/>
            <person name="Medema M.H."/>
            <person name="Devos D.P."/>
            <person name="Kaster A.-K."/>
            <person name="Ovreas L."/>
            <person name="Rohde M."/>
            <person name="Galperin M.Y."/>
            <person name="Jogler C."/>
        </authorList>
    </citation>
    <scope>NUCLEOTIDE SEQUENCE [LARGE SCALE GENOMIC DNA]</scope>
    <source>
        <strain evidence="3 4">Pla163</strain>
    </source>
</reference>
<evidence type="ECO:0000313" key="3">
    <source>
        <dbReference type="EMBL" id="QDU85730.1"/>
    </source>
</evidence>
<evidence type="ECO:0008006" key="5">
    <source>
        <dbReference type="Google" id="ProtNLM"/>
    </source>
</evidence>
<feature type="region of interest" description="Disordered" evidence="1">
    <location>
        <begin position="490"/>
        <end position="588"/>
    </location>
</feature>
<protein>
    <recommendedName>
        <fullName evidence="5">SbsA Ig-like domain-containing protein</fullName>
    </recommendedName>
</protein>
<evidence type="ECO:0000256" key="2">
    <source>
        <dbReference type="SAM" id="SignalP"/>
    </source>
</evidence>
<accession>A0A518D2M8</accession>
<keyword evidence="4" id="KW-1185">Reference proteome</keyword>
<evidence type="ECO:0000256" key="1">
    <source>
        <dbReference type="SAM" id="MobiDB-lite"/>
    </source>
</evidence>
<dbReference type="OrthoDB" id="298545at2"/>